<protein>
    <submittedName>
        <fullName evidence="1">Uncharacterized protein</fullName>
    </submittedName>
</protein>
<dbReference type="AlphaFoldDB" id="A0A1H8D730"/>
<sequence length="54" mass="5939">MIKCSKPRLFKKKAGAVPHYAFTAFLIRSSPSVNTERGHAMFILANPSPPGPNR</sequence>
<dbReference type="EMBL" id="FOCQ01000005">
    <property type="protein sequence ID" value="SEN03049.1"/>
    <property type="molecule type" value="Genomic_DNA"/>
</dbReference>
<organism evidence="1 2">
    <name type="scientific">Lihuaxuella thermophila</name>
    <dbReference type="NCBI Taxonomy" id="1173111"/>
    <lineage>
        <taxon>Bacteria</taxon>
        <taxon>Bacillati</taxon>
        <taxon>Bacillota</taxon>
        <taxon>Bacilli</taxon>
        <taxon>Bacillales</taxon>
        <taxon>Thermoactinomycetaceae</taxon>
        <taxon>Lihuaxuella</taxon>
    </lineage>
</organism>
<proteinExistence type="predicted"/>
<evidence type="ECO:0000313" key="2">
    <source>
        <dbReference type="Proteomes" id="UP000199695"/>
    </source>
</evidence>
<name>A0A1H8D730_9BACL</name>
<accession>A0A1H8D730</accession>
<dbReference type="Proteomes" id="UP000199695">
    <property type="component" value="Unassembled WGS sequence"/>
</dbReference>
<gene>
    <name evidence="1" type="ORF">SAMN05444955_10522</name>
</gene>
<dbReference type="STRING" id="1173111.SAMN05444955_10522"/>
<keyword evidence="2" id="KW-1185">Reference proteome</keyword>
<evidence type="ECO:0000313" key="1">
    <source>
        <dbReference type="EMBL" id="SEN03049.1"/>
    </source>
</evidence>
<reference evidence="1 2" key="1">
    <citation type="submission" date="2016-10" db="EMBL/GenBank/DDBJ databases">
        <authorList>
            <person name="de Groot N.N."/>
        </authorList>
    </citation>
    <scope>NUCLEOTIDE SEQUENCE [LARGE SCALE GENOMIC DNA]</scope>
    <source>
        <strain evidence="1 2">DSM 46701</strain>
    </source>
</reference>